<gene>
    <name evidence="13" type="primary">lpxK</name>
    <name evidence="14" type="ORF">SAMN05444359_11091</name>
</gene>
<dbReference type="Proteomes" id="UP000199021">
    <property type="component" value="Unassembled WGS sequence"/>
</dbReference>
<keyword evidence="9 13" id="KW-0418">Kinase</keyword>
<dbReference type="GO" id="GO:0009245">
    <property type="term" value="P:lipid A biosynthetic process"/>
    <property type="evidence" value="ECO:0007669"/>
    <property type="project" value="UniProtKB-UniRule"/>
</dbReference>
<sequence>MVQTKLAKALLSPFSLLYGLGVSFRNWTYRRGLQKSISFSVPVISVGNLSVGGAGKTPHIEYLIRGLDPYLEIATLSRGYRRKTKGYLHVRPNMNAEQVGDEPLQFARKFPEVLVTVAEERAFAIPKIMAQKPSTQLVLLDDAYQHRSVKPGLNILLTEFDRPFTRDYLLPSGRLREWRSGYTRADIIIVSKCPKELDRAAADQLIEEIDPLPHQRVFFTYYDYAAPYYMLDHRYRLKTEEDVSLLLISGIARTDYLLEHLRRESPHVQTLDYEDHHYFDRRDLANLQLRFKEMPGKHKAIITTEKDAMRLELHRQYIAKEKLPIFVLPLAVRFHFEEGPDFDTLVRDYLLEFKA</sequence>
<accession>A0A1H9G9F6</accession>
<evidence type="ECO:0000256" key="10">
    <source>
        <dbReference type="ARBA" id="ARBA00022840"/>
    </source>
</evidence>
<comment type="similarity">
    <text evidence="13">Belongs to the LpxK family.</text>
</comment>
<dbReference type="GO" id="GO:0009244">
    <property type="term" value="P:lipopolysaccharide core region biosynthetic process"/>
    <property type="evidence" value="ECO:0007669"/>
    <property type="project" value="TreeGrafter"/>
</dbReference>
<evidence type="ECO:0000256" key="3">
    <source>
        <dbReference type="ARBA" id="ARBA00012071"/>
    </source>
</evidence>
<keyword evidence="11 13" id="KW-0443">Lipid metabolism</keyword>
<dbReference type="InterPro" id="IPR027417">
    <property type="entry name" value="P-loop_NTPase"/>
</dbReference>
<reference evidence="15" key="1">
    <citation type="submission" date="2016-10" db="EMBL/GenBank/DDBJ databases">
        <authorList>
            <person name="Varghese N."/>
            <person name="Submissions S."/>
        </authorList>
    </citation>
    <scope>NUCLEOTIDE SEQUENCE [LARGE SCALE GENOMIC DNA]</scope>
    <source>
        <strain evidence="15">DSM 24740</strain>
    </source>
</reference>
<dbReference type="AlphaFoldDB" id="A0A1H9G9F6"/>
<keyword evidence="10 13" id="KW-0067">ATP-binding</keyword>
<evidence type="ECO:0000256" key="1">
    <source>
        <dbReference type="ARBA" id="ARBA00002274"/>
    </source>
</evidence>
<comment type="pathway">
    <text evidence="2 13">Glycolipid biosynthesis; lipid IV(A) biosynthesis; lipid IV(A) from (3R)-3-hydroxytetradecanoyl-[acyl-carrier-protein] and UDP-N-acetyl-alpha-D-glucosamine: step 6/6.</text>
</comment>
<evidence type="ECO:0000256" key="11">
    <source>
        <dbReference type="ARBA" id="ARBA00023098"/>
    </source>
</evidence>
<dbReference type="GO" id="GO:0005524">
    <property type="term" value="F:ATP binding"/>
    <property type="evidence" value="ECO:0007669"/>
    <property type="project" value="UniProtKB-UniRule"/>
</dbReference>
<keyword evidence="5 13" id="KW-0444">Lipid biosynthesis</keyword>
<comment type="function">
    <text evidence="1 13">Transfers the gamma-phosphate of ATP to the 4'-position of a tetraacyldisaccharide 1-phosphate intermediate (termed DS-1-P) to form tetraacyldisaccharide 1,4'-bis-phosphate (lipid IVA).</text>
</comment>
<keyword evidence="7 13" id="KW-0808">Transferase</keyword>
<dbReference type="EC" id="2.7.1.130" evidence="3 13"/>
<dbReference type="GO" id="GO:0009029">
    <property type="term" value="F:lipid-A 4'-kinase activity"/>
    <property type="evidence" value="ECO:0007669"/>
    <property type="project" value="UniProtKB-UniRule"/>
</dbReference>
<evidence type="ECO:0000256" key="5">
    <source>
        <dbReference type="ARBA" id="ARBA00022516"/>
    </source>
</evidence>
<dbReference type="InterPro" id="IPR003758">
    <property type="entry name" value="LpxK"/>
</dbReference>
<dbReference type="RefSeq" id="WP_090168109.1">
    <property type="nucleotide sequence ID" value="NZ_FOFB01000010.1"/>
</dbReference>
<evidence type="ECO:0000256" key="12">
    <source>
        <dbReference type="ARBA" id="ARBA00029757"/>
    </source>
</evidence>
<dbReference type="NCBIfam" id="TIGR00682">
    <property type="entry name" value="lpxK"/>
    <property type="match status" value="1"/>
</dbReference>
<keyword evidence="6 13" id="KW-0441">Lipid A biosynthesis</keyword>
<dbReference type="PANTHER" id="PTHR42724">
    <property type="entry name" value="TETRAACYLDISACCHARIDE 4'-KINASE"/>
    <property type="match status" value="1"/>
</dbReference>
<evidence type="ECO:0000256" key="13">
    <source>
        <dbReference type="HAMAP-Rule" id="MF_00409"/>
    </source>
</evidence>
<dbReference type="PANTHER" id="PTHR42724:SF1">
    <property type="entry name" value="TETRAACYLDISACCHARIDE 4'-KINASE, MITOCHONDRIAL-RELATED"/>
    <property type="match status" value="1"/>
</dbReference>
<dbReference type="Pfam" id="PF02606">
    <property type="entry name" value="LpxK"/>
    <property type="match status" value="1"/>
</dbReference>
<dbReference type="STRING" id="478744.SAMN05444359_11091"/>
<feature type="binding site" evidence="13">
    <location>
        <begin position="50"/>
        <end position="57"/>
    </location>
    <ligand>
        <name>ATP</name>
        <dbReference type="ChEBI" id="CHEBI:30616"/>
    </ligand>
</feature>
<dbReference type="InParanoid" id="A0A1H9G9F6"/>
<name>A0A1H9G9F6_9BACT</name>
<proteinExistence type="inferred from homology"/>
<dbReference type="EMBL" id="FOFB01000010">
    <property type="protein sequence ID" value="SEQ46700.1"/>
    <property type="molecule type" value="Genomic_DNA"/>
</dbReference>
<dbReference type="OrthoDB" id="9766423at2"/>
<evidence type="ECO:0000313" key="15">
    <source>
        <dbReference type="Proteomes" id="UP000199021"/>
    </source>
</evidence>
<evidence type="ECO:0000256" key="4">
    <source>
        <dbReference type="ARBA" id="ARBA00016436"/>
    </source>
</evidence>
<dbReference type="SUPFAM" id="SSF52540">
    <property type="entry name" value="P-loop containing nucleoside triphosphate hydrolases"/>
    <property type="match status" value="1"/>
</dbReference>
<evidence type="ECO:0000256" key="6">
    <source>
        <dbReference type="ARBA" id="ARBA00022556"/>
    </source>
</evidence>
<dbReference type="GO" id="GO:0005886">
    <property type="term" value="C:plasma membrane"/>
    <property type="evidence" value="ECO:0007669"/>
    <property type="project" value="TreeGrafter"/>
</dbReference>
<keyword evidence="8 13" id="KW-0547">Nucleotide-binding</keyword>
<evidence type="ECO:0000256" key="8">
    <source>
        <dbReference type="ARBA" id="ARBA00022741"/>
    </source>
</evidence>
<dbReference type="UniPathway" id="UPA00359">
    <property type="reaction ID" value="UER00482"/>
</dbReference>
<evidence type="ECO:0000256" key="7">
    <source>
        <dbReference type="ARBA" id="ARBA00022679"/>
    </source>
</evidence>
<protein>
    <recommendedName>
        <fullName evidence="4 13">Tetraacyldisaccharide 4'-kinase</fullName>
        <ecNumber evidence="3 13">2.7.1.130</ecNumber>
    </recommendedName>
    <alternativeName>
        <fullName evidence="12 13">Lipid A 4'-kinase</fullName>
    </alternativeName>
</protein>
<comment type="catalytic activity">
    <reaction evidence="13">
        <text>a lipid A disaccharide + ATP = a lipid IVA + ADP + H(+)</text>
        <dbReference type="Rhea" id="RHEA:67840"/>
        <dbReference type="ChEBI" id="CHEBI:15378"/>
        <dbReference type="ChEBI" id="CHEBI:30616"/>
        <dbReference type="ChEBI" id="CHEBI:176343"/>
        <dbReference type="ChEBI" id="CHEBI:176425"/>
        <dbReference type="ChEBI" id="CHEBI:456216"/>
        <dbReference type="EC" id="2.7.1.130"/>
    </reaction>
</comment>
<dbReference type="HAMAP" id="MF_00409">
    <property type="entry name" value="LpxK"/>
    <property type="match status" value="1"/>
</dbReference>
<organism evidence="14 15">
    <name type="scientific">Neolewinella agarilytica</name>
    <dbReference type="NCBI Taxonomy" id="478744"/>
    <lineage>
        <taxon>Bacteria</taxon>
        <taxon>Pseudomonadati</taxon>
        <taxon>Bacteroidota</taxon>
        <taxon>Saprospiria</taxon>
        <taxon>Saprospirales</taxon>
        <taxon>Lewinellaceae</taxon>
        <taxon>Neolewinella</taxon>
    </lineage>
</organism>
<evidence type="ECO:0000256" key="9">
    <source>
        <dbReference type="ARBA" id="ARBA00022777"/>
    </source>
</evidence>
<evidence type="ECO:0000256" key="2">
    <source>
        <dbReference type="ARBA" id="ARBA00004870"/>
    </source>
</evidence>
<evidence type="ECO:0000313" key="14">
    <source>
        <dbReference type="EMBL" id="SEQ46700.1"/>
    </source>
</evidence>
<keyword evidence="15" id="KW-1185">Reference proteome</keyword>